<dbReference type="EMBL" id="CAXDID020000258">
    <property type="protein sequence ID" value="CAL6065979.1"/>
    <property type="molecule type" value="Genomic_DNA"/>
</dbReference>
<organism evidence="1">
    <name type="scientific">Hexamita inflata</name>
    <dbReference type="NCBI Taxonomy" id="28002"/>
    <lineage>
        <taxon>Eukaryota</taxon>
        <taxon>Metamonada</taxon>
        <taxon>Diplomonadida</taxon>
        <taxon>Hexamitidae</taxon>
        <taxon>Hexamitinae</taxon>
        <taxon>Hexamita</taxon>
    </lineage>
</organism>
<sequence length="106" mass="12134">MSYDTISNLGAATSKIEQTQNINGVSQQYQAQHQSDLVIKSKDILTSNTEDQIIERYQFMRGFPDRTNTPKINEEREMNQNDGCLLCCECCECFLTIFECISSCFI</sequence>
<name>A0AA86PVJ4_9EUKA</name>
<dbReference type="Proteomes" id="UP001642409">
    <property type="component" value="Unassembled WGS sequence"/>
</dbReference>
<protein>
    <submittedName>
        <fullName evidence="2">Hypothetical_protein</fullName>
    </submittedName>
</protein>
<gene>
    <name evidence="1" type="ORF">HINF_LOCUS29785</name>
    <name evidence="2" type="ORF">HINF_LOCUS52099</name>
</gene>
<evidence type="ECO:0000313" key="3">
    <source>
        <dbReference type="Proteomes" id="UP001642409"/>
    </source>
</evidence>
<dbReference type="EMBL" id="CATOUU010000698">
    <property type="protein sequence ID" value="CAI9942140.1"/>
    <property type="molecule type" value="Genomic_DNA"/>
</dbReference>
<comment type="caution">
    <text evidence="1">The sequence shown here is derived from an EMBL/GenBank/DDBJ whole genome shotgun (WGS) entry which is preliminary data.</text>
</comment>
<accession>A0AA86PVJ4</accession>
<proteinExistence type="predicted"/>
<reference evidence="2 3" key="2">
    <citation type="submission" date="2024-07" db="EMBL/GenBank/DDBJ databases">
        <authorList>
            <person name="Akdeniz Z."/>
        </authorList>
    </citation>
    <scope>NUCLEOTIDE SEQUENCE [LARGE SCALE GENOMIC DNA]</scope>
</reference>
<evidence type="ECO:0000313" key="1">
    <source>
        <dbReference type="EMBL" id="CAI9942140.1"/>
    </source>
</evidence>
<keyword evidence="3" id="KW-1185">Reference proteome</keyword>
<dbReference type="AlphaFoldDB" id="A0AA86PVJ4"/>
<reference evidence="1" key="1">
    <citation type="submission" date="2023-06" db="EMBL/GenBank/DDBJ databases">
        <authorList>
            <person name="Kurt Z."/>
        </authorList>
    </citation>
    <scope>NUCLEOTIDE SEQUENCE</scope>
</reference>
<evidence type="ECO:0000313" key="2">
    <source>
        <dbReference type="EMBL" id="CAL6065979.1"/>
    </source>
</evidence>